<proteinExistence type="predicted"/>
<gene>
    <name evidence="2" type="ORF">F0L46_15365</name>
</gene>
<dbReference type="RefSeq" id="WP_149819080.1">
    <property type="nucleotide sequence ID" value="NZ_VUOA01000028.1"/>
</dbReference>
<evidence type="ECO:0000313" key="2">
    <source>
        <dbReference type="EMBL" id="KAA2236094.1"/>
    </source>
</evidence>
<reference evidence="2 3" key="1">
    <citation type="submission" date="2019-09" db="EMBL/GenBank/DDBJ databases">
        <title>Salinarimonas rosea gen. nov., sp. nov., a new member of the a-2 subgroup of the Proteobacteria.</title>
        <authorList>
            <person name="Liu J."/>
        </authorList>
    </citation>
    <scope>NUCLEOTIDE SEQUENCE [LARGE SCALE GENOMIC DNA]</scope>
    <source>
        <strain evidence="2 3">BN140002</strain>
    </source>
</reference>
<dbReference type="SUPFAM" id="SSF53474">
    <property type="entry name" value="alpha/beta-Hydrolases"/>
    <property type="match status" value="1"/>
</dbReference>
<dbReference type="AlphaFoldDB" id="A0A5B2VAT3"/>
<protein>
    <submittedName>
        <fullName evidence="2">Alpha/beta fold hydrolase</fullName>
    </submittedName>
</protein>
<dbReference type="InterPro" id="IPR050471">
    <property type="entry name" value="AB_hydrolase"/>
</dbReference>
<dbReference type="GO" id="GO:0004806">
    <property type="term" value="F:triacylglycerol lipase activity"/>
    <property type="evidence" value="ECO:0007669"/>
    <property type="project" value="TreeGrafter"/>
</dbReference>
<sequence>MRCSLASVNGIDLAYTIAGAGPPLVLVHGFACGRRMWVHQLRDLARDHTVIAYDQRGHGLSGAPERAEGYSPGHLGRDLAGLLDHLGIERCHLVGFSLGGGPALGFALAKPERVASLVLADVGAGAESPMLMTSTARRWGMVGRESGAEVLAEEMLRGEFFKAYASRDPRARCHMRALIRSTPLHGVLHTLSEVLAKRTSLFRMTGALRGLRVPTLVLRGDADQVCRAASKLLATTIPGARELTLAGIGHMAPLEAPAAFNAAVREHAGRHPIGG</sequence>
<dbReference type="Pfam" id="PF00561">
    <property type="entry name" value="Abhydrolase_1"/>
    <property type="match status" value="1"/>
</dbReference>
<dbReference type="Gene3D" id="3.40.50.1820">
    <property type="entry name" value="alpha/beta hydrolase"/>
    <property type="match status" value="1"/>
</dbReference>
<name>A0A5B2VAT3_9HYPH</name>
<organism evidence="2 3">
    <name type="scientific">Salinarimonas soli</name>
    <dbReference type="NCBI Taxonomy" id="1638099"/>
    <lineage>
        <taxon>Bacteria</taxon>
        <taxon>Pseudomonadati</taxon>
        <taxon>Pseudomonadota</taxon>
        <taxon>Alphaproteobacteria</taxon>
        <taxon>Hyphomicrobiales</taxon>
        <taxon>Salinarimonadaceae</taxon>
        <taxon>Salinarimonas</taxon>
    </lineage>
</organism>
<accession>A0A5B2VAT3</accession>
<dbReference type="OrthoDB" id="9804723at2"/>
<keyword evidence="3" id="KW-1185">Reference proteome</keyword>
<dbReference type="PRINTS" id="PR00412">
    <property type="entry name" value="EPOXHYDRLASE"/>
</dbReference>
<dbReference type="Proteomes" id="UP000323142">
    <property type="component" value="Unassembled WGS sequence"/>
</dbReference>
<dbReference type="InterPro" id="IPR029058">
    <property type="entry name" value="AB_hydrolase_fold"/>
</dbReference>
<reference evidence="2 3" key="2">
    <citation type="submission" date="2019-09" db="EMBL/GenBank/DDBJ databases">
        <authorList>
            <person name="Jin C."/>
        </authorList>
    </citation>
    <scope>NUCLEOTIDE SEQUENCE [LARGE SCALE GENOMIC DNA]</scope>
    <source>
        <strain evidence="2 3">BN140002</strain>
    </source>
</reference>
<dbReference type="GO" id="GO:0046503">
    <property type="term" value="P:glycerolipid catabolic process"/>
    <property type="evidence" value="ECO:0007669"/>
    <property type="project" value="TreeGrafter"/>
</dbReference>
<dbReference type="InterPro" id="IPR000073">
    <property type="entry name" value="AB_hydrolase_1"/>
</dbReference>
<feature type="domain" description="AB hydrolase-1" evidence="1">
    <location>
        <begin position="22"/>
        <end position="140"/>
    </location>
</feature>
<dbReference type="EMBL" id="VUOA01000028">
    <property type="protein sequence ID" value="KAA2236094.1"/>
    <property type="molecule type" value="Genomic_DNA"/>
</dbReference>
<dbReference type="InterPro" id="IPR000639">
    <property type="entry name" value="Epox_hydrolase-like"/>
</dbReference>
<dbReference type="PANTHER" id="PTHR43433:SF5">
    <property type="entry name" value="AB HYDROLASE-1 DOMAIN-CONTAINING PROTEIN"/>
    <property type="match status" value="1"/>
</dbReference>
<evidence type="ECO:0000313" key="3">
    <source>
        <dbReference type="Proteomes" id="UP000323142"/>
    </source>
</evidence>
<evidence type="ECO:0000259" key="1">
    <source>
        <dbReference type="Pfam" id="PF00561"/>
    </source>
</evidence>
<comment type="caution">
    <text evidence="2">The sequence shown here is derived from an EMBL/GenBank/DDBJ whole genome shotgun (WGS) entry which is preliminary data.</text>
</comment>
<keyword evidence="2" id="KW-0378">Hydrolase</keyword>
<dbReference type="PANTHER" id="PTHR43433">
    <property type="entry name" value="HYDROLASE, ALPHA/BETA FOLD FAMILY PROTEIN"/>
    <property type="match status" value="1"/>
</dbReference>
<dbReference type="PRINTS" id="PR00111">
    <property type="entry name" value="ABHYDROLASE"/>
</dbReference>